<protein>
    <recommendedName>
        <fullName evidence="4">Porin</fullName>
    </recommendedName>
</protein>
<evidence type="ECO:0000256" key="1">
    <source>
        <dbReference type="SAM" id="SignalP"/>
    </source>
</evidence>
<dbReference type="Pfam" id="PF14121">
    <property type="entry name" value="Porin_10"/>
    <property type="match status" value="1"/>
</dbReference>
<dbReference type="STRING" id="547042.BACCOPRO_02944"/>
<dbReference type="eggNOG" id="COG4206">
    <property type="taxonomic scope" value="Bacteria"/>
</dbReference>
<name>S0FC26_9BACT</name>
<evidence type="ECO:0000313" key="2">
    <source>
        <dbReference type="EMBL" id="EEF77422.1"/>
    </source>
</evidence>
<dbReference type="EMBL" id="ACBW01000190">
    <property type="protein sequence ID" value="EEF77422.1"/>
    <property type="molecule type" value="Genomic_DNA"/>
</dbReference>
<keyword evidence="3" id="KW-1185">Reference proteome</keyword>
<proteinExistence type="predicted"/>
<feature type="signal peptide" evidence="1">
    <location>
        <begin position="1"/>
        <end position="20"/>
    </location>
</feature>
<dbReference type="Proteomes" id="UP000014073">
    <property type="component" value="Unassembled WGS sequence"/>
</dbReference>
<feature type="chain" id="PRO_5004496958" description="Porin" evidence="1">
    <location>
        <begin position="21"/>
        <end position="709"/>
    </location>
</feature>
<reference evidence="2 3" key="1">
    <citation type="submission" date="2008-12" db="EMBL/GenBank/DDBJ databases">
        <authorList>
            <person name="Fulton L."/>
            <person name="Clifton S."/>
            <person name="Fulton B."/>
            <person name="Xu J."/>
            <person name="Minx P."/>
            <person name="Pepin K.H."/>
            <person name="Johnson M."/>
            <person name="Bhonagiri V."/>
            <person name="Nash W.E."/>
            <person name="Mardis E.R."/>
            <person name="Wilson R.K."/>
        </authorList>
    </citation>
    <scope>NUCLEOTIDE SEQUENCE [LARGE SCALE GENOMIC DNA]</scope>
    <source>
        <strain evidence="2 3">DSM 18228</strain>
    </source>
</reference>
<evidence type="ECO:0000313" key="3">
    <source>
        <dbReference type="Proteomes" id="UP000014073"/>
    </source>
</evidence>
<keyword evidence="1" id="KW-0732">Signal</keyword>
<comment type="caution">
    <text evidence="2">The sequence shown here is derived from an EMBL/GenBank/DDBJ whole genome shotgun (WGS) entry which is preliminary data.</text>
</comment>
<sequence>MMKKIFFAIVLAMICGSISAQTNYQNQYSQFGNSYTTDENGNRIDRNGNRVDRDGNPIDTTAVIDANTIPIGIQSWTIDPRFGNSTEVPVDTLQHGFQNTNDTGGPTGHYTYLGNLGAPRIAHVFFERKEGNQFFFTDPYDFTVRQPEDIIYTNTKSPYTNLTYYKQGDGRYGEERFKAHFATNVNRRLGFGFDIDYTYGRGKYQSQSTALFNGNLFAYYLGDKYNMHFTFINDNLKVAENGGLEDDRYITYPLEMAEGKKKYTESEMPTNLSEIWNHNTGYHAFFTHRYNLGFYREEMQKNDTIAKEVFVPVTSFIHTVKADINRRKYISYDNEQNEAYFAHNYLGNDSTDITKHFSIKNTVGISLREGFNKWAKAGLTAFMSFEHRRFTLTDTILDNPGRRLSTELAENVLSVGGQLIKTQGHTLHYNVLGEIALAGEDAGQFTIEGQGDLNFRLFNDTVRLEANAYIKNLNPTFYYRHFHSKHYWWDNNDLSKITRTRIEGKLSIDRWKTMLKAGVENITNYTYLDNTSVGTPDAIDPTQTNYKNDVAVRQHSGNIQIFSATLRQNFKLGILHLDNEITYQKTSNQDILPLPELVLYHNLYLKFALAKKVLNVELGADVRYFTEYYAPDYAPAIGQFYLQNANTRYKLGGYPLVNGYVNLHLKRTRIFLQMYNLVQGTGKRSYFLAPHYPLNPRILKVGLSWNFFD</sequence>
<dbReference type="AlphaFoldDB" id="S0FC26"/>
<organism evidence="2 3">
    <name type="scientific">Phocaeicola coprophilus DSM 18228 = JCM 13818</name>
    <dbReference type="NCBI Taxonomy" id="547042"/>
    <lineage>
        <taxon>Bacteria</taxon>
        <taxon>Pseudomonadati</taxon>
        <taxon>Bacteroidota</taxon>
        <taxon>Bacteroidia</taxon>
        <taxon>Bacteroidales</taxon>
        <taxon>Bacteroidaceae</taxon>
        <taxon>Phocaeicola</taxon>
    </lineage>
</organism>
<dbReference type="HOGENOM" id="CLU_025041_0_0_10"/>
<dbReference type="InterPro" id="IPR025631">
    <property type="entry name" value="Porin_10"/>
</dbReference>
<accession>S0FC26</accession>
<gene>
    <name evidence="2" type="ORF">BACCOPRO_02944</name>
</gene>
<evidence type="ECO:0008006" key="4">
    <source>
        <dbReference type="Google" id="ProtNLM"/>
    </source>
</evidence>